<feature type="region of interest" description="Disordered" evidence="1">
    <location>
        <begin position="47"/>
        <end position="70"/>
    </location>
</feature>
<evidence type="ECO:0000313" key="2">
    <source>
        <dbReference type="EMBL" id="TDZ18321.1"/>
    </source>
</evidence>
<accession>A0A484FKW7</accession>
<proteinExistence type="predicted"/>
<dbReference type="AlphaFoldDB" id="A0A484FKW7"/>
<sequence>MENANMGVFLVEVSVPLRSASFYSANGLQIDVFANHQAYTAIWKNLKARRRNKHRRNRSGKGSPNPAHRE</sequence>
<gene>
    <name evidence="2" type="ORF">Cob_v008954</name>
</gene>
<dbReference type="Proteomes" id="UP000014480">
    <property type="component" value="Unassembled WGS sequence"/>
</dbReference>
<evidence type="ECO:0000256" key="1">
    <source>
        <dbReference type="SAM" id="MobiDB-lite"/>
    </source>
</evidence>
<evidence type="ECO:0000313" key="3">
    <source>
        <dbReference type="Proteomes" id="UP000014480"/>
    </source>
</evidence>
<reference evidence="3" key="1">
    <citation type="journal article" date="2013" name="New Phytol.">
        <title>Comparative genomic and transcriptomic analyses reveal the hemibiotrophic stage shift of Colletotrichum fungi.</title>
        <authorList>
            <person name="Gan P."/>
            <person name="Ikeda K."/>
            <person name="Irieda H."/>
            <person name="Narusaka M."/>
            <person name="O'Connell R.J."/>
            <person name="Narusaka Y."/>
            <person name="Takano Y."/>
            <person name="Kubo Y."/>
            <person name="Shirasu K."/>
        </authorList>
    </citation>
    <scope>NUCLEOTIDE SEQUENCE [LARGE SCALE GENOMIC DNA]</scope>
    <source>
        <strain evidence="3">104-T / ATCC 96160 / CBS 514.97 / LARS 414 / MAFF 240422</strain>
    </source>
</reference>
<protein>
    <submittedName>
        <fullName evidence="2">Uncharacterized protein</fullName>
    </submittedName>
</protein>
<organism evidence="2 3">
    <name type="scientific">Colletotrichum orbiculare (strain 104-T / ATCC 96160 / CBS 514.97 / LARS 414 / MAFF 240422)</name>
    <name type="common">Cucumber anthracnose fungus</name>
    <name type="synonym">Colletotrichum lagenarium</name>
    <dbReference type="NCBI Taxonomy" id="1213857"/>
    <lineage>
        <taxon>Eukaryota</taxon>
        <taxon>Fungi</taxon>
        <taxon>Dikarya</taxon>
        <taxon>Ascomycota</taxon>
        <taxon>Pezizomycotina</taxon>
        <taxon>Sordariomycetes</taxon>
        <taxon>Hypocreomycetidae</taxon>
        <taxon>Glomerellales</taxon>
        <taxon>Glomerellaceae</taxon>
        <taxon>Colletotrichum</taxon>
        <taxon>Colletotrichum orbiculare species complex</taxon>
    </lineage>
</organism>
<comment type="caution">
    <text evidence="2">The sequence shown here is derived from an EMBL/GenBank/DDBJ whole genome shotgun (WGS) entry which is preliminary data.</text>
</comment>
<name>A0A484FKW7_COLOR</name>
<reference evidence="3" key="2">
    <citation type="journal article" date="2019" name="Mol. Plant Microbe Interact.">
        <title>Genome sequence resources for four phytopathogenic fungi from the Colletotrichum orbiculare species complex.</title>
        <authorList>
            <person name="Gan P."/>
            <person name="Tsushima A."/>
            <person name="Narusaka M."/>
            <person name="Narusaka Y."/>
            <person name="Takano Y."/>
            <person name="Kubo Y."/>
            <person name="Shirasu K."/>
        </authorList>
    </citation>
    <scope>GENOME REANNOTATION</scope>
    <source>
        <strain evidence="3">104-T / ATCC 96160 / CBS 514.97 / LARS 414 / MAFF 240422</strain>
    </source>
</reference>
<feature type="compositionally biased region" description="Basic residues" evidence="1">
    <location>
        <begin position="47"/>
        <end position="59"/>
    </location>
</feature>
<dbReference type="EMBL" id="AMCV02000025">
    <property type="protein sequence ID" value="TDZ18321.1"/>
    <property type="molecule type" value="Genomic_DNA"/>
</dbReference>
<keyword evidence="3" id="KW-1185">Reference proteome</keyword>